<organism evidence="1 2">
    <name type="scientific">Nitratireductor aquibiodomus RA22</name>
    <dbReference type="NCBI Taxonomy" id="1189611"/>
    <lineage>
        <taxon>Bacteria</taxon>
        <taxon>Pseudomonadati</taxon>
        <taxon>Pseudomonadota</taxon>
        <taxon>Alphaproteobacteria</taxon>
        <taxon>Hyphomicrobiales</taxon>
        <taxon>Phyllobacteriaceae</taxon>
        <taxon>Nitratireductor</taxon>
    </lineage>
</organism>
<gene>
    <name evidence="1" type="ORF">A33O_14370</name>
</gene>
<comment type="caution">
    <text evidence="1">The sequence shown here is derived from an EMBL/GenBank/DDBJ whole genome shotgun (WGS) entry which is preliminary data.</text>
</comment>
<proteinExistence type="predicted"/>
<accession>I5BW20</accession>
<dbReference type="Proteomes" id="UP000004622">
    <property type="component" value="Unassembled WGS sequence"/>
</dbReference>
<dbReference type="EMBL" id="AJXZ01000036">
    <property type="protein sequence ID" value="EIM73772.1"/>
    <property type="molecule type" value="Genomic_DNA"/>
</dbReference>
<dbReference type="AlphaFoldDB" id="I5BW20"/>
<evidence type="ECO:0000313" key="1">
    <source>
        <dbReference type="EMBL" id="EIM73772.1"/>
    </source>
</evidence>
<protein>
    <submittedName>
        <fullName evidence="1">Uncharacterized protein</fullName>
    </submittedName>
</protein>
<sequence>MEPVLRPLIIRVKAGLECFSLAGVIGRGGSAGLGYNGLHARDYSPFALIGFFEVRCAKGLLETGSTKDALKVARNEDHHSPLLAVPL</sequence>
<name>I5BW20_9HYPH</name>
<evidence type="ECO:0000313" key="2">
    <source>
        <dbReference type="Proteomes" id="UP000004622"/>
    </source>
</evidence>
<reference evidence="1 2" key="1">
    <citation type="journal article" date="2012" name="J. Bacteriol.">
        <title>Genome Sequence of Nitratireductor aquibiodomus Strain RA22.</title>
        <authorList>
            <person name="Singh A."/>
            <person name="Jangir P.K."/>
            <person name="Kumari C."/>
            <person name="Sharma R."/>
        </authorList>
    </citation>
    <scope>NUCLEOTIDE SEQUENCE [LARGE SCALE GENOMIC DNA]</scope>
    <source>
        <strain evidence="1 2">RA22</strain>
    </source>
</reference>